<dbReference type="STRING" id="550983.A4R26_32970"/>
<dbReference type="AlphaFoldDB" id="A0A1V9GAR4"/>
<dbReference type="Pfam" id="PF13524">
    <property type="entry name" value="Glyco_trans_1_2"/>
    <property type="match status" value="1"/>
</dbReference>
<dbReference type="Proteomes" id="UP000192276">
    <property type="component" value="Unassembled WGS sequence"/>
</dbReference>
<dbReference type="OrthoDB" id="110463at2"/>
<proteinExistence type="predicted"/>
<evidence type="ECO:0000313" key="3">
    <source>
        <dbReference type="Proteomes" id="UP000192276"/>
    </source>
</evidence>
<keyword evidence="3" id="KW-1185">Reference proteome</keyword>
<organism evidence="2 3">
    <name type="scientific">Niastella populi</name>
    <dbReference type="NCBI Taxonomy" id="550983"/>
    <lineage>
        <taxon>Bacteria</taxon>
        <taxon>Pseudomonadati</taxon>
        <taxon>Bacteroidota</taxon>
        <taxon>Chitinophagia</taxon>
        <taxon>Chitinophagales</taxon>
        <taxon>Chitinophagaceae</taxon>
        <taxon>Niastella</taxon>
    </lineage>
</organism>
<dbReference type="InterPro" id="IPR055259">
    <property type="entry name" value="YkvP/CgeB_Glyco_trans-like"/>
</dbReference>
<evidence type="ECO:0000259" key="1">
    <source>
        <dbReference type="Pfam" id="PF13524"/>
    </source>
</evidence>
<evidence type="ECO:0000313" key="2">
    <source>
        <dbReference type="EMBL" id="OQP67652.1"/>
    </source>
</evidence>
<reference evidence="3" key="1">
    <citation type="submission" date="2016-04" db="EMBL/GenBank/DDBJ databases">
        <authorList>
            <person name="Chen L."/>
            <person name="Zhuang W."/>
            <person name="Wang G."/>
        </authorList>
    </citation>
    <scope>NUCLEOTIDE SEQUENCE [LARGE SCALE GENOMIC DNA]</scope>
    <source>
        <strain evidence="3">208</strain>
    </source>
</reference>
<feature type="domain" description="Spore protein YkvP/CgeB glycosyl transferase-like" evidence="1">
    <location>
        <begin position="182"/>
        <end position="329"/>
    </location>
</feature>
<protein>
    <recommendedName>
        <fullName evidence="1">Spore protein YkvP/CgeB glycosyl transferase-like domain-containing protein</fullName>
    </recommendedName>
</protein>
<accession>A0A1V9GAR4</accession>
<comment type="caution">
    <text evidence="2">The sequence shown here is derived from an EMBL/GenBank/DDBJ whole genome shotgun (WGS) entry which is preliminary data.</text>
</comment>
<dbReference type="EMBL" id="LWBP01000017">
    <property type="protein sequence ID" value="OQP67652.1"/>
    <property type="molecule type" value="Genomic_DNA"/>
</dbReference>
<name>A0A1V9GAR4_9BACT</name>
<gene>
    <name evidence="2" type="ORF">A4R26_32970</name>
</gene>
<sequence length="334" mass="39117">MRVLYISPYGIGSTSRMRGEYLKQLLPIKEFKVINTDIPLLATNRILRSLGWRFKKGTLINNINRYIINELDGNFDFDMVWIDKGVFIRPEIVQRLKANSGKLVHYTPDPAFTFHQSKLFYDSLPLYDYCITTKSFEIEDYNKYGVKTIFCTQGYDPMLHKPYHSFEEKRGVVFIGHKESNREFLISRLLEANIQVTIAGNKWEMFAWKFRNNKSLIYKGKGIYGEQYVKEISGAMMGLGFLSKWIPERHTTRTIEIPACNTALVTEENQEINSIYTHNEAIFYTDHKDLLDKIKYYLSNKGELCNLTSNGYQKVKNGKYSYYQILENVIQQIQ</sequence>